<reference evidence="3 4" key="1">
    <citation type="submission" date="2024-09" db="EMBL/GenBank/DDBJ databases">
        <title>Floridaenema gen nov. (Aerosakkonemataceae, Aerosakkonematales ord. nov., Cyanobacteria) from benthic tropical and subtropical fresh waters, with the description of four new species.</title>
        <authorList>
            <person name="Moretto J.A."/>
            <person name="Berthold D.E."/>
            <person name="Lefler F.W."/>
            <person name="Huang I.-S."/>
            <person name="Laughinghouse H. IV."/>
        </authorList>
    </citation>
    <scope>NUCLEOTIDE SEQUENCE [LARGE SCALE GENOMIC DNA]</scope>
    <source>
        <strain evidence="3 4">BLCC-F154</strain>
    </source>
</reference>
<comment type="similarity">
    <text evidence="1">Belongs to the UbiD family.</text>
</comment>
<proteinExistence type="inferred from homology"/>
<comment type="caution">
    <text evidence="3">The sequence shown here is derived from an EMBL/GenBank/DDBJ whole genome shotgun (WGS) entry which is preliminary data.</text>
</comment>
<keyword evidence="4" id="KW-1185">Reference proteome</keyword>
<protein>
    <submittedName>
        <fullName evidence="3">UbiD family decarboxylase</fullName>
        <ecNumber evidence="3">4.1.1.-</ecNumber>
    </submittedName>
</protein>
<dbReference type="EMBL" id="JBHFNS010000092">
    <property type="protein sequence ID" value="MFB2938894.1"/>
    <property type="molecule type" value="Genomic_DNA"/>
</dbReference>
<gene>
    <name evidence="3" type="ORF">ACE1B6_26880</name>
</gene>
<accession>A0ABV4YKZ9</accession>
<evidence type="ECO:0000259" key="2">
    <source>
        <dbReference type="Pfam" id="PF01977"/>
    </source>
</evidence>
<dbReference type="RefSeq" id="WP_413260362.1">
    <property type="nucleotide sequence ID" value="NZ_JBHFNS010000092.1"/>
</dbReference>
<dbReference type="InterPro" id="IPR048304">
    <property type="entry name" value="UbiD_Rift_dom"/>
</dbReference>
<name>A0ABV4YKZ9_9CYAN</name>
<dbReference type="Pfam" id="PF01977">
    <property type="entry name" value="UbiD"/>
    <property type="match status" value="1"/>
</dbReference>
<evidence type="ECO:0000256" key="1">
    <source>
        <dbReference type="ARBA" id="ARBA00010021"/>
    </source>
</evidence>
<dbReference type="InterPro" id="IPR002830">
    <property type="entry name" value="UbiD"/>
</dbReference>
<organism evidence="3 4">
    <name type="scientific">Floridaenema fluviatile BLCC-F154</name>
    <dbReference type="NCBI Taxonomy" id="3153640"/>
    <lineage>
        <taxon>Bacteria</taxon>
        <taxon>Bacillati</taxon>
        <taxon>Cyanobacteriota</taxon>
        <taxon>Cyanophyceae</taxon>
        <taxon>Oscillatoriophycideae</taxon>
        <taxon>Aerosakkonematales</taxon>
        <taxon>Aerosakkonemataceae</taxon>
        <taxon>Floridanema</taxon>
        <taxon>Floridanema fluviatile</taxon>
    </lineage>
</organism>
<evidence type="ECO:0000313" key="3">
    <source>
        <dbReference type="EMBL" id="MFB2938894.1"/>
    </source>
</evidence>
<dbReference type="EC" id="4.1.1.-" evidence="3"/>
<keyword evidence="3" id="KW-0456">Lyase</keyword>
<dbReference type="GO" id="GO:0016829">
    <property type="term" value="F:lyase activity"/>
    <property type="evidence" value="ECO:0007669"/>
    <property type="project" value="UniProtKB-KW"/>
</dbReference>
<dbReference type="Proteomes" id="UP001576776">
    <property type="component" value="Unassembled WGS sequence"/>
</dbReference>
<sequence length="398" mass="44908">MRNALKLTKLFMVNQQIDPDLGITHFISQWIDRYGYYPTFQFNQIQNYPSFRVIMNLLTQDLFRTYLNVKPEESIGGVLANRLNKSQAKVIREATLATEELNGLGSLPIMRHQPRDVGKYMTSFIGSLVDPDTGAINLGIYRILIVGKDRAVIFMDPRTDAYKIAARWHSRGKEALITLFNGGPLSTYLAAAAAIAPDIDSYETAAKLADQPIIIDDNSYPPAPIESEIVIHGKVLPELANEAPFGEFKGYYSPETQSPVIGVEKITCRPSPYFLGIFCGKQSGLTLMSLQNEFLIFQHLQNLGFAINEVSCPHEAFGEFLTLVETPNPSSEILHATMNFDKRTKIVVVAENIKYALKELSIFDFDVHNEPYIKRGKRQGERLGIVVNRTIEYQWTEY</sequence>
<dbReference type="PANTHER" id="PTHR30108">
    <property type="entry name" value="3-OCTAPRENYL-4-HYDROXYBENZOATE CARBOXY-LYASE-RELATED"/>
    <property type="match status" value="1"/>
</dbReference>
<evidence type="ECO:0000313" key="4">
    <source>
        <dbReference type="Proteomes" id="UP001576776"/>
    </source>
</evidence>
<feature type="domain" description="3-octaprenyl-4-hydroxybenzoate carboxy-lyase-like Rift-related" evidence="2">
    <location>
        <begin position="86"/>
        <end position="281"/>
    </location>
</feature>
<dbReference type="SUPFAM" id="SSF50475">
    <property type="entry name" value="FMN-binding split barrel"/>
    <property type="match status" value="1"/>
</dbReference>
<dbReference type="PANTHER" id="PTHR30108:SF21">
    <property type="entry name" value="4-HYDROXYBENZOATE DECARBOXYLASE"/>
    <property type="match status" value="1"/>
</dbReference>